<dbReference type="AlphaFoldDB" id="A0A3N2C3V0"/>
<name>A0A3N2C3V0_9MICO</name>
<evidence type="ECO:0000256" key="8">
    <source>
        <dbReference type="ARBA" id="ARBA00022676"/>
    </source>
</evidence>
<dbReference type="Proteomes" id="UP000266915">
    <property type="component" value="Unassembled WGS sequence"/>
</dbReference>
<dbReference type="PANTHER" id="PTHR32315">
    <property type="entry name" value="ADENINE PHOSPHORIBOSYLTRANSFERASE"/>
    <property type="match status" value="1"/>
</dbReference>
<dbReference type="CDD" id="cd06223">
    <property type="entry name" value="PRTases_typeI"/>
    <property type="match status" value="1"/>
</dbReference>
<sequence length="185" mass="19584">MSPRPNEDHMTTATQYVDRLTATIPDFPTPGILFRDLTPVFADADAFRAIIDELASRFEGRFDAVAGVEARGFLLAAAVAYATHTRLVPIRKAGKLPGEVLREDYGLEYGAAALELRTEQLPAGTRVLILDDVLATGGSCGAAVNLIERAGYEVAGLGLVLELEGLPGRASLSGRDVFSIATAPA</sequence>
<keyword evidence="14" id="KW-1185">Reference proteome</keyword>
<evidence type="ECO:0000256" key="3">
    <source>
        <dbReference type="ARBA" id="ARBA00004496"/>
    </source>
</evidence>
<keyword evidence="10 11" id="KW-0660">Purine salvage</keyword>
<dbReference type="GO" id="GO:0016208">
    <property type="term" value="F:AMP binding"/>
    <property type="evidence" value="ECO:0007669"/>
    <property type="project" value="TreeGrafter"/>
</dbReference>
<evidence type="ECO:0000259" key="12">
    <source>
        <dbReference type="Pfam" id="PF00156"/>
    </source>
</evidence>
<dbReference type="InterPro" id="IPR050054">
    <property type="entry name" value="UPRTase/APRTase"/>
</dbReference>
<comment type="pathway">
    <text evidence="4 11">Purine metabolism; AMP biosynthesis via salvage pathway; AMP from adenine: step 1/1.</text>
</comment>
<reference evidence="13 14" key="1">
    <citation type="submission" date="2018-11" db="EMBL/GenBank/DDBJ databases">
        <title>Sequencing the genomes of 1000 actinobacteria strains.</title>
        <authorList>
            <person name="Klenk H.-P."/>
        </authorList>
    </citation>
    <scope>NUCLEOTIDE SEQUENCE [LARGE SCALE GENOMIC DNA]</scope>
    <source>
        <strain evidence="13 14">DSM 14012</strain>
    </source>
</reference>
<organism evidence="13 14">
    <name type="scientific">Plantibacter flavus</name>
    <dbReference type="NCBI Taxonomy" id="150123"/>
    <lineage>
        <taxon>Bacteria</taxon>
        <taxon>Bacillati</taxon>
        <taxon>Actinomycetota</taxon>
        <taxon>Actinomycetes</taxon>
        <taxon>Micrococcales</taxon>
        <taxon>Microbacteriaceae</taxon>
        <taxon>Plantibacter</taxon>
    </lineage>
</organism>
<dbReference type="FunFam" id="3.40.50.2020:FF:000021">
    <property type="entry name" value="Adenine phosphoribosyltransferase"/>
    <property type="match status" value="1"/>
</dbReference>
<dbReference type="GO" id="GO:0003999">
    <property type="term" value="F:adenine phosphoribosyltransferase activity"/>
    <property type="evidence" value="ECO:0007669"/>
    <property type="project" value="UniProtKB-UniRule"/>
</dbReference>
<dbReference type="PANTHER" id="PTHR32315:SF3">
    <property type="entry name" value="ADENINE PHOSPHORIBOSYLTRANSFERASE"/>
    <property type="match status" value="1"/>
</dbReference>
<proteinExistence type="inferred from homology"/>
<dbReference type="GO" id="GO:0044209">
    <property type="term" value="P:AMP salvage"/>
    <property type="evidence" value="ECO:0007669"/>
    <property type="project" value="UniProtKB-UniRule"/>
</dbReference>
<feature type="domain" description="Phosphoribosyltransferase" evidence="12">
    <location>
        <begin position="47"/>
        <end position="160"/>
    </location>
</feature>
<evidence type="ECO:0000256" key="9">
    <source>
        <dbReference type="ARBA" id="ARBA00022679"/>
    </source>
</evidence>
<protein>
    <recommendedName>
        <fullName evidence="6 11">Adenine phosphoribosyltransferase</fullName>
        <shortName evidence="11">APRT</shortName>
        <ecNumber evidence="6 11">2.4.2.7</ecNumber>
    </recommendedName>
</protein>
<evidence type="ECO:0000256" key="6">
    <source>
        <dbReference type="ARBA" id="ARBA00011893"/>
    </source>
</evidence>
<comment type="subcellular location">
    <subcellularLocation>
        <location evidence="3 11">Cytoplasm</location>
    </subcellularLocation>
</comment>
<dbReference type="NCBIfam" id="NF002634">
    <property type="entry name" value="PRK02304.1-3"/>
    <property type="match status" value="1"/>
</dbReference>
<evidence type="ECO:0000256" key="1">
    <source>
        <dbReference type="ARBA" id="ARBA00000868"/>
    </source>
</evidence>
<comment type="function">
    <text evidence="2 11">Catalyzes a salvage reaction resulting in the formation of AMP, that is energically less costly than de novo synthesis.</text>
</comment>
<dbReference type="HAMAP" id="MF_00004">
    <property type="entry name" value="Aden_phosphoribosyltr"/>
    <property type="match status" value="1"/>
</dbReference>
<evidence type="ECO:0000256" key="7">
    <source>
        <dbReference type="ARBA" id="ARBA00022490"/>
    </source>
</evidence>
<comment type="similarity">
    <text evidence="5 11">Belongs to the purine/pyrimidine phosphoribosyltransferase family.</text>
</comment>
<dbReference type="InterPro" id="IPR029057">
    <property type="entry name" value="PRTase-like"/>
</dbReference>
<comment type="subunit">
    <text evidence="11">Homodimer.</text>
</comment>
<evidence type="ECO:0000256" key="4">
    <source>
        <dbReference type="ARBA" id="ARBA00004659"/>
    </source>
</evidence>
<evidence type="ECO:0000256" key="10">
    <source>
        <dbReference type="ARBA" id="ARBA00022726"/>
    </source>
</evidence>
<dbReference type="GO" id="GO:0002055">
    <property type="term" value="F:adenine binding"/>
    <property type="evidence" value="ECO:0007669"/>
    <property type="project" value="TreeGrafter"/>
</dbReference>
<comment type="caution">
    <text evidence="13">The sequence shown here is derived from an EMBL/GenBank/DDBJ whole genome shotgun (WGS) entry which is preliminary data.</text>
</comment>
<dbReference type="EC" id="2.4.2.7" evidence="6 11"/>
<dbReference type="NCBIfam" id="NF002636">
    <property type="entry name" value="PRK02304.1-5"/>
    <property type="match status" value="1"/>
</dbReference>
<keyword evidence="8 11" id="KW-0328">Glycosyltransferase</keyword>
<dbReference type="InterPro" id="IPR005764">
    <property type="entry name" value="Ade_phspho_trans"/>
</dbReference>
<evidence type="ECO:0000256" key="11">
    <source>
        <dbReference type="HAMAP-Rule" id="MF_00004"/>
    </source>
</evidence>
<dbReference type="UniPathway" id="UPA00588">
    <property type="reaction ID" value="UER00646"/>
</dbReference>
<evidence type="ECO:0000256" key="2">
    <source>
        <dbReference type="ARBA" id="ARBA00003968"/>
    </source>
</evidence>
<evidence type="ECO:0000256" key="5">
    <source>
        <dbReference type="ARBA" id="ARBA00008391"/>
    </source>
</evidence>
<dbReference type="GO" id="GO:0005737">
    <property type="term" value="C:cytoplasm"/>
    <property type="evidence" value="ECO:0007669"/>
    <property type="project" value="UniProtKB-SubCell"/>
</dbReference>
<keyword evidence="7 11" id="KW-0963">Cytoplasm</keyword>
<accession>A0A3N2C3V0</accession>
<gene>
    <name evidence="11" type="primary">apt</name>
    <name evidence="13" type="ORF">EDD42_2295</name>
</gene>
<dbReference type="SUPFAM" id="SSF53271">
    <property type="entry name" value="PRTase-like"/>
    <property type="match status" value="1"/>
</dbReference>
<evidence type="ECO:0000313" key="13">
    <source>
        <dbReference type="EMBL" id="ROR82207.1"/>
    </source>
</evidence>
<keyword evidence="9 11" id="KW-0808">Transferase</keyword>
<evidence type="ECO:0000313" key="14">
    <source>
        <dbReference type="Proteomes" id="UP000266915"/>
    </source>
</evidence>
<comment type="catalytic activity">
    <reaction evidence="1 11">
        <text>AMP + diphosphate = 5-phospho-alpha-D-ribose 1-diphosphate + adenine</text>
        <dbReference type="Rhea" id="RHEA:16609"/>
        <dbReference type="ChEBI" id="CHEBI:16708"/>
        <dbReference type="ChEBI" id="CHEBI:33019"/>
        <dbReference type="ChEBI" id="CHEBI:58017"/>
        <dbReference type="ChEBI" id="CHEBI:456215"/>
        <dbReference type="EC" id="2.4.2.7"/>
    </reaction>
</comment>
<dbReference type="GO" id="GO:0006166">
    <property type="term" value="P:purine ribonucleoside salvage"/>
    <property type="evidence" value="ECO:0007669"/>
    <property type="project" value="UniProtKB-KW"/>
</dbReference>
<dbReference type="Pfam" id="PF00156">
    <property type="entry name" value="Pribosyltran"/>
    <property type="match status" value="1"/>
</dbReference>
<dbReference type="Gene3D" id="3.40.50.2020">
    <property type="match status" value="1"/>
</dbReference>
<dbReference type="InterPro" id="IPR000836">
    <property type="entry name" value="PRTase_dom"/>
</dbReference>
<dbReference type="EMBL" id="RKHL01000001">
    <property type="protein sequence ID" value="ROR82207.1"/>
    <property type="molecule type" value="Genomic_DNA"/>
</dbReference>
<dbReference type="GO" id="GO:0006168">
    <property type="term" value="P:adenine salvage"/>
    <property type="evidence" value="ECO:0007669"/>
    <property type="project" value="InterPro"/>
</dbReference>